<evidence type="ECO:0000313" key="18">
    <source>
        <dbReference type="EMBL" id="OGB89731.1"/>
    </source>
</evidence>
<dbReference type="EC" id="3.6.1.27" evidence="3 17"/>
<keyword evidence="7 17" id="KW-0378">Hydrolase</keyword>
<dbReference type="AlphaFoldDB" id="A0A1F4Q1C9"/>
<keyword evidence="13 17" id="KW-0961">Cell wall biogenesis/degradation</keyword>
<feature type="transmembrane region" description="Helical" evidence="17">
    <location>
        <begin position="168"/>
        <end position="186"/>
    </location>
</feature>
<dbReference type="GO" id="GO:0005886">
    <property type="term" value="C:plasma membrane"/>
    <property type="evidence" value="ECO:0007669"/>
    <property type="project" value="UniProtKB-SubCell"/>
</dbReference>
<feature type="transmembrane region" description="Helical" evidence="17">
    <location>
        <begin position="130"/>
        <end position="148"/>
    </location>
</feature>
<dbReference type="InterPro" id="IPR003824">
    <property type="entry name" value="UppP"/>
</dbReference>
<evidence type="ECO:0000256" key="4">
    <source>
        <dbReference type="ARBA" id="ARBA00021581"/>
    </source>
</evidence>
<dbReference type="GO" id="GO:0050380">
    <property type="term" value="F:undecaprenyl-diphosphatase activity"/>
    <property type="evidence" value="ECO:0007669"/>
    <property type="project" value="UniProtKB-UniRule"/>
</dbReference>
<evidence type="ECO:0000256" key="6">
    <source>
        <dbReference type="ARBA" id="ARBA00022692"/>
    </source>
</evidence>
<evidence type="ECO:0000256" key="2">
    <source>
        <dbReference type="ARBA" id="ARBA00010621"/>
    </source>
</evidence>
<keyword evidence="9 17" id="KW-0573">Peptidoglycan synthesis</keyword>
<comment type="caution">
    <text evidence="18">The sequence shown here is derived from an EMBL/GenBank/DDBJ whole genome shotgun (WGS) entry which is preliminary data.</text>
</comment>
<evidence type="ECO:0000256" key="8">
    <source>
        <dbReference type="ARBA" id="ARBA00022960"/>
    </source>
</evidence>
<feature type="transmembrane region" description="Helical" evidence="17">
    <location>
        <begin position="198"/>
        <end position="222"/>
    </location>
</feature>
<evidence type="ECO:0000256" key="11">
    <source>
        <dbReference type="ARBA" id="ARBA00023136"/>
    </source>
</evidence>
<evidence type="ECO:0000256" key="3">
    <source>
        <dbReference type="ARBA" id="ARBA00012374"/>
    </source>
</evidence>
<dbReference type="PANTHER" id="PTHR30622:SF4">
    <property type="entry name" value="UNDECAPRENYL-DIPHOSPHATASE"/>
    <property type="match status" value="1"/>
</dbReference>
<evidence type="ECO:0000256" key="10">
    <source>
        <dbReference type="ARBA" id="ARBA00022989"/>
    </source>
</evidence>
<evidence type="ECO:0000256" key="7">
    <source>
        <dbReference type="ARBA" id="ARBA00022801"/>
    </source>
</evidence>
<dbReference type="GO" id="GO:0008360">
    <property type="term" value="P:regulation of cell shape"/>
    <property type="evidence" value="ECO:0007669"/>
    <property type="project" value="UniProtKB-KW"/>
</dbReference>
<feature type="transmembrane region" description="Helical" evidence="17">
    <location>
        <begin position="234"/>
        <end position="251"/>
    </location>
</feature>
<keyword evidence="8 17" id="KW-0133">Cell shape</keyword>
<feature type="transmembrane region" description="Helical" evidence="17">
    <location>
        <begin position="37"/>
        <end position="57"/>
    </location>
</feature>
<keyword evidence="10 17" id="KW-1133">Transmembrane helix</keyword>
<comment type="miscellaneous">
    <text evidence="17">Bacitracin is thought to be involved in the inhibition of peptidoglycan synthesis by sequestering undecaprenyl diphosphate, thereby reducing the pool of lipid carrier available.</text>
</comment>
<dbReference type="GO" id="GO:0071555">
    <property type="term" value="P:cell wall organization"/>
    <property type="evidence" value="ECO:0007669"/>
    <property type="project" value="UniProtKB-KW"/>
</dbReference>
<dbReference type="Pfam" id="PF02673">
    <property type="entry name" value="BacA"/>
    <property type="match status" value="1"/>
</dbReference>
<dbReference type="HAMAP" id="MF_01006">
    <property type="entry name" value="Undec_diphosphatase"/>
    <property type="match status" value="1"/>
</dbReference>
<evidence type="ECO:0000256" key="13">
    <source>
        <dbReference type="ARBA" id="ARBA00023316"/>
    </source>
</evidence>
<evidence type="ECO:0000256" key="5">
    <source>
        <dbReference type="ARBA" id="ARBA00022475"/>
    </source>
</evidence>
<feature type="transmembrane region" description="Helical" evidence="17">
    <location>
        <begin position="93"/>
        <end position="118"/>
    </location>
</feature>
<dbReference type="PANTHER" id="PTHR30622">
    <property type="entry name" value="UNDECAPRENYL-DIPHOSPHATASE"/>
    <property type="match status" value="1"/>
</dbReference>
<evidence type="ECO:0000256" key="1">
    <source>
        <dbReference type="ARBA" id="ARBA00004651"/>
    </source>
</evidence>
<gene>
    <name evidence="17" type="primary">uppP</name>
    <name evidence="18" type="ORF">A2625_06390</name>
</gene>
<dbReference type="EMBL" id="METM01000021">
    <property type="protein sequence ID" value="OGB89731.1"/>
    <property type="molecule type" value="Genomic_DNA"/>
</dbReference>
<comment type="catalytic activity">
    <reaction evidence="16 17">
        <text>di-trans,octa-cis-undecaprenyl diphosphate + H2O = di-trans,octa-cis-undecaprenyl phosphate + phosphate + H(+)</text>
        <dbReference type="Rhea" id="RHEA:28094"/>
        <dbReference type="ChEBI" id="CHEBI:15377"/>
        <dbReference type="ChEBI" id="CHEBI:15378"/>
        <dbReference type="ChEBI" id="CHEBI:43474"/>
        <dbReference type="ChEBI" id="CHEBI:58405"/>
        <dbReference type="ChEBI" id="CHEBI:60392"/>
        <dbReference type="EC" id="3.6.1.27"/>
    </reaction>
</comment>
<evidence type="ECO:0000256" key="14">
    <source>
        <dbReference type="ARBA" id="ARBA00032707"/>
    </source>
</evidence>
<keyword evidence="5 17" id="KW-1003">Cell membrane</keyword>
<evidence type="ECO:0000256" key="12">
    <source>
        <dbReference type="ARBA" id="ARBA00023251"/>
    </source>
</evidence>
<organism evidence="18 19">
    <name type="scientific">candidate division WOR-1 bacterium RIFCSPHIGHO2_01_FULL_53_15</name>
    <dbReference type="NCBI Taxonomy" id="1802564"/>
    <lineage>
        <taxon>Bacteria</taxon>
        <taxon>Bacillati</taxon>
        <taxon>Saganbacteria</taxon>
    </lineage>
</organism>
<comment type="function">
    <text evidence="17">Catalyzes the dephosphorylation of undecaprenyl diphosphate (UPP). Confers resistance to bacitracin.</text>
</comment>
<proteinExistence type="inferred from homology"/>
<feature type="transmembrane region" description="Helical" evidence="17">
    <location>
        <begin position="69"/>
        <end position="87"/>
    </location>
</feature>
<evidence type="ECO:0000313" key="19">
    <source>
        <dbReference type="Proteomes" id="UP000178724"/>
    </source>
</evidence>
<evidence type="ECO:0000256" key="16">
    <source>
        <dbReference type="ARBA" id="ARBA00047594"/>
    </source>
</evidence>
<dbReference type="GO" id="GO:0009252">
    <property type="term" value="P:peptidoglycan biosynthetic process"/>
    <property type="evidence" value="ECO:0007669"/>
    <property type="project" value="UniProtKB-KW"/>
</dbReference>
<accession>A0A1F4Q1C9</accession>
<name>A0A1F4Q1C9_UNCSA</name>
<evidence type="ECO:0000256" key="15">
    <source>
        <dbReference type="ARBA" id="ARBA00032932"/>
    </source>
</evidence>
<comment type="similarity">
    <text evidence="2 17">Belongs to the UppP family.</text>
</comment>
<keyword evidence="11 17" id="KW-0472">Membrane</keyword>
<keyword evidence="12 17" id="KW-0046">Antibiotic resistance</keyword>
<reference evidence="18 19" key="1">
    <citation type="journal article" date="2016" name="Nat. Commun.">
        <title>Thousands of microbial genomes shed light on interconnected biogeochemical processes in an aquifer system.</title>
        <authorList>
            <person name="Anantharaman K."/>
            <person name="Brown C.T."/>
            <person name="Hug L.A."/>
            <person name="Sharon I."/>
            <person name="Castelle C.J."/>
            <person name="Probst A.J."/>
            <person name="Thomas B.C."/>
            <person name="Singh A."/>
            <person name="Wilkins M.J."/>
            <person name="Karaoz U."/>
            <person name="Brodie E.L."/>
            <person name="Williams K.H."/>
            <person name="Hubbard S.S."/>
            <person name="Banfield J.F."/>
        </authorList>
    </citation>
    <scope>NUCLEOTIDE SEQUENCE [LARGE SCALE GENOMIC DNA]</scope>
</reference>
<sequence length="254" mass="27796">MEYILLGLVQGLTEFLPVSSQGHLLLIYRLFHLTENIAFDTVLHLATALAAIVYFRRDIFDLFTSNRRLLWLVAAATFFTGLIGLSFKDFFESLFLAFEYVGPFFIVTGLVILAGEWAGKSRRGAERANFFDAAIIGIAQGMSIVPSLSRSAMTISSALALNLDRRFAATFSFLVSIPAILGAGFIQSKAIFKAGTIGIGIGPLALGFLAAFISGWFAIKIFMGVIQKTSLRVFAYYCIILGVAVVLLTYFKVI</sequence>
<evidence type="ECO:0000256" key="17">
    <source>
        <dbReference type="HAMAP-Rule" id="MF_01006"/>
    </source>
</evidence>
<evidence type="ECO:0000256" key="9">
    <source>
        <dbReference type="ARBA" id="ARBA00022984"/>
    </source>
</evidence>
<keyword evidence="6 17" id="KW-0812">Transmembrane</keyword>
<dbReference type="Proteomes" id="UP000178724">
    <property type="component" value="Unassembled WGS sequence"/>
</dbReference>
<protein>
    <recommendedName>
        <fullName evidence="4 17">Undecaprenyl-diphosphatase</fullName>
        <ecNumber evidence="3 17">3.6.1.27</ecNumber>
    </recommendedName>
    <alternativeName>
        <fullName evidence="15 17">Bacitracin resistance protein</fullName>
    </alternativeName>
    <alternativeName>
        <fullName evidence="14 17">Undecaprenyl pyrophosphate phosphatase</fullName>
    </alternativeName>
</protein>
<dbReference type="GO" id="GO:0046677">
    <property type="term" value="P:response to antibiotic"/>
    <property type="evidence" value="ECO:0007669"/>
    <property type="project" value="UniProtKB-UniRule"/>
</dbReference>
<comment type="subcellular location">
    <subcellularLocation>
        <location evidence="1 17">Cell membrane</location>
        <topology evidence="1 17">Multi-pass membrane protein</topology>
    </subcellularLocation>
</comment>